<comment type="caution">
    <text evidence="1">The sequence shown here is derived from an EMBL/GenBank/DDBJ whole genome shotgun (WGS) entry which is preliminary data.</text>
</comment>
<organism evidence="1 2">
    <name type="scientific">Nocardia seriolae</name>
    <dbReference type="NCBI Taxonomy" id="37332"/>
    <lineage>
        <taxon>Bacteria</taxon>
        <taxon>Bacillati</taxon>
        <taxon>Actinomycetota</taxon>
        <taxon>Actinomycetes</taxon>
        <taxon>Mycobacteriales</taxon>
        <taxon>Nocardiaceae</taxon>
        <taxon>Nocardia</taxon>
    </lineage>
</organism>
<name>A0ABC9Z156_9NOCA</name>
<accession>A0ABC9Z156</accession>
<dbReference type="AlphaFoldDB" id="A0ABC9Z156"/>
<evidence type="ECO:0000313" key="1">
    <source>
        <dbReference type="EMBL" id="GAP31534.1"/>
    </source>
</evidence>
<sequence length="119" mass="12606">MGEPGSGWVTPGCGAAWATALMPSAAVIGMAETAARNNTRWVTVCLRCFAMDEAQPFLYATTFEHHGIGDPVWQCWKIGNEKPQGRCAGRQLPVSTTWANPPYGLASVAHDALGVSATT</sequence>
<evidence type="ECO:0000313" key="2">
    <source>
        <dbReference type="Proteomes" id="UP000037179"/>
    </source>
</evidence>
<proteinExistence type="predicted"/>
<dbReference type="EMBL" id="BBYQ01000117">
    <property type="protein sequence ID" value="GAP31534.1"/>
    <property type="molecule type" value="Genomic_DNA"/>
</dbReference>
<keyword evidence="2" id="KW-1185">Reference proteome</keyword>
<dbReference type="Proteomes" id="UP000037179">
    <property type="component" value="Unassembled WGS sequence"/>
</dbReference>
<gene>
    <name evidence="1" type="ORF">NSK11_contig00117-0026</name>
</gene>
<reference evidence="2" key="1">
    <citation type="submission" date="2015-07" db="EMBL/GenBank/DDBJ databases">
        <title>Nocardia seriolae U-1 whole genome shotgun sequence.</title>
        <authorList>
            <person name="Imajoh M."/>
            <person name="Fukumoto Y."/>
            <person name="Sukeda M."/>
            <person name="Yamane J."/>
            <person name="Yamasaki K."/>
            <person name="Shimizu M."/>
            <person name="Ohnishi K."/>
            <person name="Oshima S."/>
        </authorList>
    </citation>
    <scope>NUCLEOTIDE SEQUENCE [LARGE SCALE GENOMIC DNA]</scope>
    <source>
        <strain evidence="2">U-1</strain>
    </source>
</reference>
<reference evidence="1 2" key="2">
    <citation type="journal article" date="2016" name="Genome Announc.">
        <title>Draft Genome Sequence of Erythromycin- and Oxytetracycline-Sensitive Nocardia seriolae Strain U-1 (NBRC 110359).</title>
        <authorList>
            <person name="Imajoh M."/>
            <person name="Sukeda M."/>
            <person name="Shimizu M."/>
            <person name="Yamane J."/>
            <person name="Ohnishi K."/>
            <person name="Oshima S."/>
        </authorList>
    </citation>
    <scope>NUCLEOTIDE SEQUENCE [LARGE SCALE GENOMIC DNA]</scope>
    <source>
        <strain evidence="1 2">U-1</strain>
    </source>
</reference>
<protein>
    <submittedName>
        <fullName evidence="1">Uncharacterized protein</fullName>
    </submittedName>
</protein>